<dbReference type="EMBL" id="CAJJDN010000046">
    <property type="protein sequence ID" value="CAD8084399.1"/>
    <property type="molecule type" value="Genomic_DNA"/>
</dbReference>
<protein>
    <submittedName>
        <fullName evidence="1">Uncharacterized protein</fullName>
    </submittedName>
</protein>
<evidence type="ECO:0000313" key="1">
    <source>
        <dbReference type="EMBL" id="CAD8084399.1"/>
    </source>
</evidence>
<dbReference type="PANTHER" id="PTHR11319:SF35">
    <property type="entry name" value="OUTER MEMBRANE PROTEIN PMPC-RELATED"/>
    <property type="match status" value="1"/>
</dbReference>
<keyword evidence="2" id="KW-1185">Reference proteome</keyword>
<dbReference type="Proteomes" id="UP000692954">
    <property type="component" value="Unassembled WGS sequence"/>
</dbReference>
<gene>
    <name evidence="1" type="ORF">PSON_ATCC_30995.1.T0460251</name>
</gene>
<name>A0A8S1MXX9_9CILI</name>
<evidence type="ECO:0000313" key="2">
    <source>
        <dbReference type="Proteomes" id="UP000692954"/>
    </source>
</evidence>
<organism evidence="1 2">
    <name type="scientific">Paramecium sonneborni</name>
    <dbReference type="NCBI Taxonomy" id="65129"/>
    <lineage>
        <taxon>Eukaryota</taxon>
        <taxon>Sar</taxon>
        <taxon>Alveolata</taxon>
        <taxon>Ciliophora</taxon>
        <taxon>Intramacronucleata</taxon>
        <taxon>Oligohymenophorea</taxon>
        <taxon>Peniculida</taxon>
        <taxon>Parameciidae</taxon>
        <taxon>Paramecium</taxon>
    </lineage>
</organism>
<comment type="caution">
    <text evidence="1">The sequence shown here is derived from an EMBL/GenBank/DDBJ whole genome shotgun (WGS) entry which is preliminary data.</text>
</comment>
<dbReference type="OrthoDB" id="10605285at2759"/>
<accession>A0A8S1MXX9</accession>
<proteinExistence type="predicted"/>
<reference evidence="1" key="1">
    <citation type="submission" date="2021-01" db="EMBL/GenBank/DDBJ databases">
        <authorList>
            <consortium name="Genoscope - CEA"/>
            <person name="William W."/>
        </authorList>
    </citation>
    <scope>NUCLEOTIDE SEQUENCE</scope>
</reference>
<dbReference type="PANTHER" id="PTHR11319">
    <property type="entry name" value="G PROTEIN-COUPLED RECEPTOR-RELATED"/>
    <property type="match status" value="1"/>
</dbReference>
<dbReference type="AlphaFoldDB" id="A0A8S1MXX9"/>
<sequence>MNNKAKSFGGGLHIQLQSSGININKAIIIRNTARIGGGIYLDADFNLNNNNFFESLLWFNTAEEYGNNIKEIPNHLTFVINQKENPSKPVLFNNEWINKLDLKRYRMTEQGNQISTKDLLIPSNQVLKNFKIFDIHSSNFKPFIEDISLVFKNSRNEKMDNLFNSSCEVKRKIIEKDQQEQVEEVNQILFFNNEKNSFDFGSLSFSLDPYQQNYSHLQIEISCQIKESTQKLKYILNAKTLKCQLGEFYVDNGCQICQSKRGYYSVTYNATKCSIFNKDKYSDITSNMIQLLPGFWRPNNFSDLVEPCFKNPLFCNGGWQAIQEPYAKNVIYIILGVMEIILKTNGINIVQNVNFNGEIYYHFQQAVFGRQYLYQCHQEVSLDLTHYINHQQLLKNLVKYYLNQIKIKRASNQKC</sequence>